<dbReference type="Proteomes" id="UP000471216">
    <property type="component" value="Unassembled WGS sequence"/>
</dbReference>
<protein>
    <submittedName>
        <fullName evidence="3">AAA family ATPase</fullName>
    </submittedName>
    <submittedName>
        <fullName evidence="2">Predicted AAA-ATPase</fullName>
    </submittedName>
</protein>
<organism evidence="2 5">
    <name type="scientific">Parabacteroides distasonis</name>
    <dbReference type="NCBI Taxonomy" id="823"/>
    <lineage>
        <taxon>Bacteria</taxon>
        <taxon>Pseudomonadati</taxon>
        <taxon>Bacteroidota</taxon>
        <taxon>Bacteroidia</taxon>
        <taxon>Bacteroidales</taxon>
        <taxon>Tannerellaceae</taxon>
        <taxon>Parabacteroides</taxon>
    </lineage>
</organism>
<evidence type="ECO:0000313" key="4">
    <source>
        <dbReference type="EMBL" id="MRZ04910.1"/>
    </source>
</evidence>
<evidence type="ECO:0000313" key="6">
    <source>
        <dbReference type="Proteomes" id="UP000450599"/>
    </source>
</evidence>
<name>A0A174NUW3_PARDI</name>
<dbReference type="AlphaFoldDB" id="A0A174NUW3"/>
<proteinExistence type="predicted"/>
<reference evidence="2 5" key="1">
    <citation type="submission" date="2015-09" db="EMBL/GenBank/DDBJ databases">
        <authorList>
            <consortium name="Pathogen Informatics"/>
        </authorList>
    </citation>
    <scope>NUCLEOTIDE SEQUENCE [LARGE SCALE GENOMIC DNA]</scope>
    <source>
        <strain evidence="2 5">2789STDY5834948</strain>
    </source>
</reference>
<dbReference type="EMBL" id="WKMX01000001">
    <property type="protein sequence ID" value="MRZ04910.1"/>
    <property type="molecule type" value="Genomic_DNA"/>
</dbReference>
<reference evidence="6 7" key="2">
    <citation type="journal article" date="2019" name="Nat. Med.">
        <title>A library of human gut bacterial isolates paired with longitudinal multiomics data enables mechanistic microbiome research.</title>
        <authorList>
            <person name="Poyet M."/>
            <person name="Groussin M."/>
            <person name="Gibbons S.M."/>
            <person name="Avila-Pacheco J."/>
            <person name="Jiang X."/>
            <person name="Kearney S.M."/>
            <person name="Perrotta A.R."/>
            <person name="Berdy B."/>
            <person name="Zhao S."/>
            <person name="Lieberman T.D."/>
            <person name="Swanson P.K."/>
            <person name="Smith M."/>
            <person name="Roesemann S."/>
            <person name="Alexander J.E."/>
            <person name="Rich S.A."/>
            <person name="Livny J."/>
            <person name="Vlamakis H."/>
            <person name="Clish C."/>
            <person name="Bullock K."/>
            <person name="Deik A."/>
            <person name="Scott J."/>
            <person name="Pierce K.A."/>
            <person name="Xavier R.J."/>
            <person name="Alm E.J."/>
        </authorList>
    </citation>
    <scope>NUCLEOTIDE SEQUENCE [LARGE SCALE GENOMIC DNA]</scope>
    <source>
        <strain evidence="4 7">BIOML-A10</strain>
        <strain evidence="3 6">BIOML-A11</strain>
    </source>
</reference>
<dbReference type="EMBL" id="CZBM01000001">
    <property type="protein sequence ID" value="CUP49795.1"/>
    <property type="molecule type" value="Genomic_DNA"/>
</dbReference>
<dbReference type="Pfam" id="PF08011">
    <property type="entry name" value="PDDEXK_9"/>
    <property type="match status" value="1"/>
</dbReference>
<feature type="domain" description="AAA-ATPase-like" evidence="1">
    <location>
        <begin position="7"/>
        <end position="232"/>
    </location>
</feature>
<evidence type="ECO:0000313" key="5">
    <source>
        <dbReference type="Proteomes" id="UP000095332"/>
    </source>
</evidence>
<accession>A0A174NUW3</accession>
<dbReference type="InterPro" id="IPR018631">
    <property type="entry name" value="AAA-ATPase-like_dom"/>
</dbReference>
<sequence>METRRIPIGISDYKKMIDEGYYYVDKTDFIRQIIEEGALITLLPRPRRFGKTLNLSMLRYFFEKTDGNVFRPLFDGKRIREWKDFDRHQGQYPVIMLTLKDCKADTLEDTLVRIGYELKNEFTRHAYLIDSPKMRPNYLDDFMALYEGKASRGQLEGSISLLSELLTLHWGMPPLVLLDEYDTPIHVAFDKGFYDRMIVFMRNFMSMVFKDNTSIFRGVITGILRVSKESIFSGLNNIDVDTLLDRPMCTAFGFTQVDVDTLLDSYSLGDQKSEVKHWYNGYLFGNEVVYNPWSVLNYINKGGVFAPYWVNTGSDVLLRHLIAEGPSQVRKGIETLVQGGSLCSVINDKLAFPDLLSSASNIWSFMLFSGYLKASEGRMTPDHLMSYTLGVPNTEVSTVFSTIIRGWINDGPVKNDRLEMMLQALDENDIEAFEEILNEFVVNTLSYYDTNGRDPEKVYQAFLLGMLVSHGSYKVSSNRESGLGRYDILMCPVDVSRRGYIMELKRLRMSSTVETTLDTALQQIKDKRYAATLHAAGVRDILEMAITFDGKRVWVKTSE</sequence>
<dbReference type="RefSeq" id="WP_057327564.1">
    <property type="nucleotide sequence ID" value="NZ_CZBM01000001.1"/>
</dbReference>
<dbReference type="PANTHER" id="PTHR34825">
    <property type="entry name" value="CONSERVED PROTEIN, WITH A WEAK D-GALACTARATE DEHYDRATASE/ALTRONATE HYDROLASE DOMAIN"/>
    <property type="match status" value="1"/>
</dbReference>
<dbReference type="Proteomes" id="UP000095332">
    <property type="component" value="Unassembled WGS sequence"/>
</dbReference>
<dbReference type="Pfam" id="PF09820">
    <property type="entry name" value="AAA-ATPase_like"/>
    <property type="match status" value="1"/>
</dbReference>
<dbReference type="PANTHER" id="PTHR34825:SF1">
    <property type="entry name" value="AAA-ATPASE-LIKE DOMAIN-CONTAINING PROTEIN"/>
    <property type="match status" value="1"/>
</dbReference>
<evidence type="ECO:0000313" key="2">
    <source>
        <dbReference type="EMBL" id="CUP49795.1"/>
    </source>
</evidence>
<evidence type="ECO:0000313" key="7">
    <source>
        <dbReference type="Proteomes" id="UP000471216"/>
    </source>
</evidence>
<dbReference type="EMBL" id="WKMW01000001">
    <property type="protein sequence ID" value="MRY82957.1"/>
    <property type="molecule type" value="Genomic_DNA"/>
</dbReference>
<evidence type="ECO:0000313" key="3">
    <source>
        <dbReference type="EMBL" id="MRY82957.1"/>
    </source>
</evidence>
<dbReference type="InterPro" id="IPR012547">
    <property type="entry name" value="PDDEXK_9"/>
</dbReference>
<dbReference type="Proteomes" id="UP000450599">
    <property type="component" value="Unassembled WGS sequence"/>
</dbReference>
<evidence type="ECO:0000259" key="1">
    <source>
        <dbReference type="Pfam" id="PF09820"/>
    </source>
</evidence>
<gene>
    <name evidence="2" type="ORF">ERS852560_00119</name>
    <name evidence="4" type="ORF">GKD54_01495</name>
    <name evidence="3" type="ORF">GKD58_01495</name>
</gene>